<dbReference type="InterPro" id="IPR025419">
    <property type="entry name" value="DUF4142"/>
</dbReference>
<dbReference type="CDD" id="cd00657">
    <property type="entry name" value="Ferritin_like"/>
    <property type="match status" value="1"/>
</dbReference>
<dbReference type="PANTHER" id="PTHR38593:SF1">
    <property type="entry name" value="BLR2558 PROTEIN"/>
    <property type="match status" value="1"/>
</dbReference>
<dbReference type="InterPro" id="IPR012347">
    <property type="entry name" value="Ferritin-like"/>
</dbReference>
<gene>
    <name evidence="3" type="ORF">QH73_0010730</name>
</gene>
<dbReference type="OrthoDB" id="9101320at2"/>
<feature type="region of interest" description="Disordered" evidence="1">
    <location>
        <begin position="24"/>
        <end position="85"/>
    </location>
</feature>
<evidence type="ECO:0000313" key="4">
    <source>
        <dbReference type="Proteomes" id="UP000031532"/>
    </source>
</evidence>
<dbReference type="EMBL" id="JTJC03000002">
    <property type="protein sequence ID" value="NHC35131.1"/>
    <property type="molecule type" value="Genomic_DNA"/>
</dbReference>
<dbReference type="PANTHER" id="PTHR38593">
    <property type="entry name" value="BLR2558 PROTEIN"/>
    <property type="match status" value="1"/>
</dbReference>
<evidence type="ECO:0000313" key="3">
    <source>
        <dbReference type="EMBL" id="NHC35131.1"/>
    </source>
</evidence>
<feature type="compositionally biased region" description="Polar residues" evidence="1">
    <location>
        <begin position="54"/>
        <end position="85"/>
    </location>
</feature>
<comment type="caution">
    <text evidence="3">The sequence shown here is derived from an EMBL/GenBank/DDBJ whole genome shotgun (WGS) entry which is preliminary data.</text>
</comment>
<dbReference type="Pfam" id="PF13628">
    <property type="entry name" value="DUF4142"/>
    <property type="match status" value="1"/>
</dbReference>
<evidence type="ECO:0000259" key="2">
    <source>
        <dbReference type="Pfam" id="PF13628"/>
    </source>
</evidence>
<reference evidence="3 4" key="1">
    <citation type="journal article" date="2015" name="Genome Announc.">
        <title>Draft Genome Sequence of the Terrestrial Cyanobacterium Scytonema millei VB511283, Isolated from Eastern India.</title>
        <authorList>
            <person name="Sen D."/>
            <person name="Chandrababunaidu M.M."/>
            <person name="Singh D."/>
            <person name="Sanghi N."/>
            <person name="Ghorai A."/>
            <person name="Mishra G.P."/>
            <person name="Madduluri M."/>
            <person name="Adhikary S.P."/>
            <person name="Tripathy S."/>
        </authorList>
    </citation>
    <scope>NUCLEOTIDE SEQUENCE [LARGE SCALE GENOMIC DNA]</scope>
    <source>
        <strain evidence="3 4">VB511283</strain>
    </source>
</reference>
<name>A0A9X5I4P5_9CYAN</name>
<dbReference type="RefSeq" id="WP_039716435.1">
    <property type="nucleotide sequence ID" value="NZ_JTJC03000002.1"/>
</dbReference>
<proteinExistence type="predicted"/>
<organism evidence="3 4">
    <name type="scientific">Scytonema millei VB511283</name>
    <dbReference type="NCBI Taxonomy" id="1245923"/>
    <lineage>
        <taxon>Bacteria</taxon>
        <taxon>Bacillati</taxon>
        <taxon>Cyanobacteriota</taxon>
        <taxon>Cyanophyceae</taxon>
        <taxon>Nostocales</taxon>
        <taxon>Scytonemataceae</taxon>
        <taxon>Scytonema</taxon>
    </lineage>
</organism>
<evidence type="ECO:0000256" key="1">
    <source>
        <dbReference type="SAM" id="MobiDB-lite"/>
    </source>
</evidence>
<feature type="compositionally biased region" description="Low complexity" evidence="1">
    <location>
        <begin position="26"/>
        <end position="44"/>
    </location>
</feature>
<accession>A0A9X5I4P5</accession>
<keyword evidence="4" id="KW-1185">Reference proteome</keyword>
<dbReference type="AlphaFoldDB" id="A0A9X5I4P5"/>
<feature type="domain" description="DUF4142" evidence="2">
    <location>
        <begin position="84"/>
        <end position="219"/>
    </location>
</feature>
<protein>
    <submittedName>
        <fullName evidence="3">DUF4142 domain-containing protein</fullName>
    </submittedName>
</protein>
<dbReference type="Gene3D" id="1.20.1260.10">
    <property type="match status" value="1"/>
</dbReference>
<sequence length="228" mass="24431">MQRKIVSAALVAVGLFVSLEYKTLAQSSQSPTQSSPGTTTQPVPDATRSKPGATESNPSINQPNRDSTQTQPSTTGQNQQLSTQDRQFIAEAAQGGMAEVQLGKLALQRASSQEVKDYAQQMIDEHTKVNQELMALAKQKGVTPPKTIGQKNEAVRAKLSKLSGSAFDKAYMNEAGVKAHAQQEALFSQQAKQGQDPDLKAFAAKVLPTVQEHLQQAQKQTGNSATAK</sequence>
<dbReference type="Proteomes" id="UP000031532">
    <property type="component" value="Unassembled WGS sequence"/>
</dbReference>